<keyword evidence="1" id="KW-1133">Transmembrane helix</keyword>
<accession>A0A2U1P6N7</accession>
<dbReference type="Proteomes" id="UP000245207">
    <property type="component" value="Unassembled WGS sequence"/>
</dbReference>
<dbReference type="AlphaFoldDB" id="A0A2U1P6N7"/>
<comment type="caution">
    <text evidence="2">The sequence shown here is derived from an EMBL/GenBank/DDBJ whole genome shotgun (WGS) entry which is preliminary data.</text>
</comment>
<keyword evidence="1" id="KW-0812">Transmembrane</keyword>
<name>A0A2U1P6N7_ARTAN</name>
<gene>
    <name evidence="2" type="ORF">CTI12_AA105720</name>
</gene>
<organism evidence="2 3">
    <name type="scientific">Artemisia annua</name>
    <name type="common">Sweet wormwood</name>
    <dbReference type="NCBI Taxonomy" id="35608"/>
    <lineage>
        <taxon>Eukaryota</taxon>
        <taxon>Viridiplantae</taxon>
        <taxon>Streptophyta</taxon>
        <taxon>Embryophyta</taxon>
        <taxon>Tracheophyta</taxon>
        <taxon>Spermatophyta</taxon>
        <taxon>Magnoliopsida</taxon>
        <taxon>eudicotyledons</taxon>
        <taxon>Gunneridae</taxon>
        <taxon>Pentapetalae</taxon>
        <taxon>asterids</taxon>
        <taxon>campanulids</taxon>
        <taxon>Asterales</taxon>
        <taxon>Asteraceae</taxon>
        <taxon>Asteroideae</taxon>
        <taxon>Anthemideae</taxon>
        <taxon>Artemisiinae</taxon>
        <taxon>Artemisia</taxon>
    </lineage>
</organism>
<reference evidence="2 3" key="1">
    <citation type="journal article" date="2018" name="Mol. Plant">
        <title>The genome of Artemisia annua provides insight into the evolution of Asteraceae family and artemisinin biosynthesis.</title>
        <authorList>
            <person name="Shen Q."/>
            <person name="Zhang L."/>
            <person name="Liao Z."/>
            <person name="Wang S."/>
            <person name="Yan T."/>
            <person name="Shi P."/>
            <person name="Liu M."/>
            <person name="Fu X."/>
            <person name="Pan Q."/>
            <person name="Wang Y."/>
            <person name="Lv Z."/>
            <person name="Lu X."/>
            <person name="Zhang F."/>
            <person name="Jiang W."/>
            <person name="Ma Y."/>
            <person name="Chen M."/>
            <person name="Hao X."/>
            <person name="Li L."/>
            <person name="Tang Y."/>
            <person name="Lv G."/>
            <person name="Zhou Y."/>
            <person name="Sun X."/>
            <person name="Brodelius P.E."/>
            <person name="Rose J.K.C."/>
            <person name="Tang K."/>
        </authorList>
    </citation>
    <scope>NUCLEOTIDE SEQUENCE [LARGE SCALE GENOMIC DNA]</scope>
    <source>
        <strain evidence="3">cv. Huhao1</strain>
        <tissue evidence="2">Leaf</tissue>
    </source>
</reference>
<keyword evidence="1" id="KW-0472">Membrane</keyword>
<feature type="transmembrane region" description="Helical" evidence="1">
    <location>
        <begin position="30"/>
        <end position="52"/>
    </location>
</feature>
<evidence type="ECO:0000313" key="3">
    <source>
        <dbReference type="Proteomes" id="UP000245207"/>
    </source>
</evidence>
<sequence length="245" mass="28038">MGGCESCTARTNEDRNEWQVTLRPRREDTIAGWLGIAVAVIGVASWAVSGILSHNQKKDYRHPIKKNKNMLIDFLKHVLPHHKRQQTAVSYDDAADCVAFQKAIDEVQQHGEEMLMQNMKLKEEKMKVEKDLFMSLSDSLKQNHALLVSNKVYRDLLDEYRKKEKDLSGRCEEMSNALQWRESELNAKEYDLNDVRSENHDTRGKYAAHKLGVFEQVDQEPGIVSSVHHALSQNGSTSPRSAYEV</sequence>
<proteinExistence type="predicted"/>
<dbReference type="EMBL" id="PKPP01001599">
    <property type="protein sequence ID" value="PWA81357.1"/>
    <property type="molecule type" value="Genomic_DNA"/>
</dbReference>
<evidence type="ECO:0000313" key="2">
    <source>
        <dbReference type="EMBL" id="PWA81357.1"/>
    </source>
</evidence>
<evidence type="ECO:0000256" key="1">
    <source>
        <dbReference type="SAM" id="Phobius"/>
    </source>
</evidence>
<keyword evidence="3" id="KW-1185">Reference proteome</keyword>
<protein>
    <submittedName>
        <fullName evidence="2">Uncharacterized protein</fullName>
    </submittedName>
</protein>